<evidence type="ECO:0000313" key="3">
    <source>
        <dbReference type="EMBL" id="OSM05006.1"/>
    </source>
</evidence>
<dbReference type="GO" id="GO:0016151">
    <property type="term" value="F:nickel cation binding"/>
    <property type="evidence" value="ECO:0007669"/>
    <property type="project" value="UniProtKB-UniRule"/>
</dbReference>
<name>A0A1Y2K8K3_9PROT</name>
<gene>
    <name evidence="3" type="ORF">MAIT1_03134</name>
</gene>
<accession>A0A1Y2K8K3</accession>
<sequence length="418" mass="45189">MVLTHYIKIHTPFGQERGDVKWHLDLDAGIAGNMFLGACLDLGLDRAALESALASLNLPGWRFTVEEARRGGLRGTHLDVEHDEGHVHRHLPDIERIIDESALSDAVKTRAKDIFAILAEAEGAVHGIAAHKVHFHEVGAVDAIIDICGAAYAFEALGVADVTASKLMAGSGHVRCAHGRMPVPVPAVAQMLARHGIPLAMADSDDLGELATPTGVAILAHLRADYGVRRLERVDAIGVGLGGREVPGRANGLRILAQYAEHFTDDSMAQREEVTVLSAHIDDMNPEWYGPLWSLLPEAGALDVALLPMTMKKGRPGVRLEVVCTPDKARELAQLILTHSTTLGVREQSMTRWAAPRSGERVESPWGALGIKRFGSRVSIEHDDLARIAVQQGWPLPQAQRRVDAWLQASGVISEADS</sequence>
<evidence type="ECO:0000313" key="4">
    <source>
        <dbReference type="Proteomes" id="UP000194003"/>
    </source>
</evidence>
<dbReference type="Proteomes" id="UP000194003">
    <property type="component" value="Unassembled WGS sequence"/>
</dbReference>
<dbReference type="PANTHER" id="PTHR36566">
    <property type="entry name" value="NICKEL INSERTION PROTEIN-RELATED"/>
    <property type="match status" value="1"/>
</dbReference>
<dbReference type="InterPro" id="IPR002822">
    <property type="entry name" value="Ni_insertion"/>
</dbReference>
<organism evidence="3 4">
    <name type="scientific">Magnetofaba australis IT-1</name>
    <dbReference type="NCBI Taxonomy" id="1434232"/>
    <lineage>
        <taxon>Bacteria</taxon>
        <taxon>Pseudomonadati</taxon>
        <taxon>Pseudomonadota</taxon>
        <taxon>Magnetococcia</taxon>
        <taxon>Magnetococcales</taxon>
        <taxon>Magnetococcaceae</taxon>
        <taxon>Magnetofaba</taxon>
    </lineage>
</organism>
<dbReference type="Gene3D" id="3.30.70.1380">
    <property type="entry name" value="Transcriptional regulatory protein pf0864 domain like"/>
    <property type="match status" value="1"/>
</dbReference>
<reference evidence="3 4" key="1">
    <citation type="journal article" date="2016" name="BMC Genomics">
        <title>Combined genomic and structural analyses of a cultured magnetotactic bacterium reveals its niche adaptation to a dynamic environment.</title>
        <authorList>
            <person name="Araujo A.C."/>
            <person name="Morillo V."/>
            <person name="Cypriano J."/>
            <person name="Teixeira L.C."/>
            <person name="Leao P."/>
            <person name="Lyra S."/>
            <person name="Almeida L.G."/>
            <person name="Bazylinski D.A."/>
            <person name="Vasconcellos A.T."/>
            <person name="Abreu F."/>
            <person name="Lins U."/>
        </authorList>
    </citation>
    <scope>NUCLEOTIDE SEQUENCE [LARGE SCALE GENOMIC DNA]</scope>
    <source>
        <strain evidence="3 4">IT-1</strain>
    </source>
</reference>
<comment type="caution">
    <text evidence="3">The sequence shown here is derived from an EMBL/GenBank/DDBJ whole genome shotgun (WGS) entry which is preliminary data.</text>
</comment>
<protein>
    <recommendedName>
        <fullName evidence="2">Putative nickel insertion protein</fullName>
    </recommendedName>
</protein>
<proteinExistence type="inferred from homology"/>
<dbReference type="HAMAP" id="MF_01074">
    <property type="entry name" value="LarC"/>
    <property type="match status" value="1"/>
</dbReference>
<keyword evidence="4" id="KW-1185">Reference proteome</keyword>
<comment type="similarity">
    <text evidence="2">Belongs to the LarC family.</text>
</comment>
<dbReference type="NCBIfam" id="TIGR00299">
    <property type="entry name" value="nickel pincer cofactor biosynthesis protein LarC"/>
    <property type="match status" value="1"/>
</dbReference>
<dbReference type="AlphaFoldDB" id="A0A1Y2K8K3"/>
<evidence type="ECO:0000256" key="2">
    <source>
        <dbReference type="HAMAP-Rule" id="MF_01074"/>
    </source>
</evidence>
<keyword evidence="2" id="KW-0456">Lyase</keyword>
<evidence type="ECO:0000256" key="1">
    <source>
        <dbReference type="ARBA" id="ARBA00022596"/>
    </source>
</evidence>
<dbReference type="Pfam" id="PF01969">
    <property type="entry name" value="Ni_insertion"/>
    <property type="match status" value="1"/>
</dbReference>
<dbReference type="EMBL" id="LVJN01000018">
    <property type="protein sequence ID" value="OSM05006.1"/>
    <property type="molecule type" value="Genomic_DNA"/>
</dbReference>
<keyword evidence="1 2" id="KW-0533">Nickel</keyword>
<dbReference type="STRING" id="1434232.MAIT1_03134"/>
<dbReference type="GO" id="GO:0016829">
    <property type="term" value="F:lyase activity"/>
    <property type="evidence" value="ECO:0007669"/>
    <property type="project" value="UniProtKB-UniRule"/>
</dbReference>
<dbReference type="PANTHER" id="PTHR36566:SF1">
    <property type="entry name" value="PYRIDINIUM-3,5-BISTHIOCARBOXYLIC ACID MONONUCLEOTIDE NICKEL INSERTION PROTEIN"/>
    <property type="match status" value="1"/>
</dbReference>